<feature type="non-terminal residue" evidence="2">
    <location>
        <position position="1"/>
    </location>
</feature>
<keyword evidence="1" id="KW-0812">Transmembrane</keyword>
<evidence type="ECO:0000256" key="1">
    <source>
        <dbReference type="SAM" id="Phobius"/>
    </source>
</evidence>
<protein>
    <submittedName>
        <fullName evidence="2">Uncharacterized protein</fullName>
    </submittedName>
</protein>
<feature type="transmembrane region" description="Helical" evidence="1">
    <location>
        <begin position="28"/>
        <end position="53"/>
    </location>
</feature>
<name>A0ABW7NW05_9PSED</name>
<evidence type="ECO:0000313" key="2">
    <source>
        <dbReference type="EMBL" id="MFH7519034.1"/>
    </source>
</evidence>
<comment type="caution">
    <text evidence="2">The sequence shown here is derived from an EMBL/GenBank/DDBJ whole genome shotgun (WGS) entry which is preliminary data.</text>
</comment>
<gene>
    <name evidence="2" type="ORF">RA271_28325</name>
</gene>
<keyword evidence="3" id="KW-1185">Reference proteome</keyword>
<accession>A0ABW7NW05</accession>
<organism evidence="2 3">
    <name type="scientific">Pseudomonas syringae pv. tagetis</name>
    <dbReference type="NCBI Taxonomy" id="129140"/>
    <lineage>
        <taxon>Bacteria</taxon>
        <taxon>Pseudomonadati</taxon>
        <taxon>Pseudomonadota</taxon>
        <taxon>Gammaproteobacteria</taxon>
        <taxon>Pseudomonadales</taxon>
        <taxon>Pseudomonadaceae</taxon>
        <taxon>Pseudomonas</taxon>
    </lineage>
</organism>
<dbReference type="Proteomes" id="UP001610657">
    <property type="component" value="Unassembled WGS sequence"/>
</dbReference>
<reference evidence="2 3" key="1">
    <citation type="submission" date="2023-08" db="EMBL/GenBank/DDBJ databases">
        <title>Genomic and mutational analysis of Pseudomonas syringae pv. tagetis EB037 pathogenicity on sunflower.</title>
        <authorList>
            <person name="Maul J.E."/>
        </authorList>
    </citation>
    <scope>NUCLEOTIDE SEQUENCE [LARGE SCALE GENOMIC DNA]</scope>
    <source>
        <strain evidence="2 3">EB037_T1</strain>
    </source>
</reference>
<dbReference type="RefSeq" id="WP_395577805.1">
    <property type="nucleotide sequence ID" value="NZ_JAVCQK010000268.1"/>
</dbReference>
<keyword evidence="1" id="KW-0472">Membrane</keyword>
<keyword evidence="1" id="KW-1133">Transmembrane helix</keyword>
<dbReference type="EMBL" id="JAVCQK010000268">
    <property type="protein sequence ID" value="MFH7519034.1"/>
    <property type="molecule type" value="Genomic_DNA"/>
</dbReference>
<proteinExistence type="predicted"/>
<feature type="transmembrane region" description="Helical" evidence="1">
    <location>
        <begin position="60"/>
        <end position="84"/>
    </location>
</feature>
<evidence type="ECO:0000313" key="3">
    <source>
        <dbReference type="Proteomes" id="UP001610657"/>
    </source>
</evidence>
<sequence>GWVFFLVLLGLFLFGLGPFWGFWFNILVFFLVVCGFVFFFGFCRVGGFFFWFCGAFVEGWLVGAAVFSAGGASGFWFVGFGLWAGGGGGS</sequence>
<feature type="non-terminal residue" evidence="2">
    <location>
        <position position="90"/>
    </location>
</feature>